<dbReference type="AlphaFoldDB" id="A0AAV7WX91"/>
<evidence type="ECO:0000313" key="1">
    <source>
        <dbReference type="EMBL" id="KAJ1218540.1"/>
    </source>
</evidence>
<sequence length="122" mass="13433">MLPKPKGGLGMASKARHTFEENITRKSHSGVAYEGHVEEEAAPTSTLVLKNLIKEGYKAITEKIDGVVITVALLCRDVDNIQERIKDLGIRADGDEELLGAHTCQLVGQERCLQHQEDKLVD</sequence>
<accession>A0AAV7WX91</accession>
<organism evidence="1 2">
    <name type="scientific">Pleurodeles waltl</name>
    <name type="common">Iberian ribbed newt</name>
    <dbReference type="NCBI Taxonomy" id="8319"/>
    <lineage>
        <taxon>Eukaryota</taxon>
        <taxon>Metazoa</taxon>
        <taxon>Chordata</taxon>
        <taxon>Craniata</taxon>
        <taxon>Vertebrata</taxon>
        <taxon>Euteleostomi</taxon>
        <taxon>Amphibia</taxon>
        <taxon>Batrachia</taxon>
        <taxon>Caudata</taxon>
        <taxon>Salamandroidea</taxon>
        <taxon>Salamandridae</taxon>
        <taxon>Pleurodelinae</taxon>
        <taxon>Pleurodeles</taxon>
    </lineage>
</organism>
<evidence type="ECO:0000313" key="2">
    <source>
        <dbReference type="Proteomes" id="UP001066276"/>
    </source>
</evidence>
<protein>
    <submittedName>
        <fullName evidence="1">Uncharacterized protein</fullName>
    </submittedName>
</protein>
<proteinExistence type="predicted"/>
<comment type="caution">
    <text evidence="1">The sequence shown here is derived from an EMBL/GenBank/DDBJ whole genome shotgun (WGS) entry which is preliminary data.</text>
</comment>
<keyword evidence="2" id="KW-1185">Reference proteome</keyword>
<dbReference type="Proteomes" id="UP001066276">
    <property type="component" value="Chromosome 1_1"/>
</dbReference>
<gene>
    <name evidence="1" type="ORF">NDU88_006118</name>
</gene>
<reference evidence="1" key="1">
    <citation type="journal article" date="2022" name="bioRxiv">
        <title>Sequencing and chromosome-scale assembly of the giantPleurodeles waltlgenome.</title>
        <authorList>
            <person name="Brown T."/>
            <person name="Elewa A."/>
            <person name="Iarovenko S."/>
            <person name="Subramanian E."/>
            <person name="Araus A.J."/>
            <person name="Petzold A."/>
            <person name="Susuki M."/>
            <person name="Suzuki K.-i.T."/>
            <person name="Hayashi T."/>
            <person name="Toyoda A."/>
            <person name="Oliveira C."/>
            <person name="Osipova E."/>
            <person name="Leigh N.D."/>
            <person name="Simon A."/>
            <person name="Yun M.H."/>
        </authorList>
    </citation>
    <scope>NUCLEOTIDE SEQUENCE</scope>
    <source>
        <strain evidence="1">20211129_DDA</strain>
        <tissue evidence="1">Liver</tissue>
    </source>
</reference>
<name>A0AAV7WX91_PLEWA</name>
<dbReference type="EMBL" id="JANPWB010000001">
    <property type="protein sequence ID" value="KAJ1218540.1"/>
    <property type="molecule type" value="Genomic_DNA"/>
</dbReference>